<evidence type="ECO:0000259" key="1">
    <source>
        <dbReference type="Pfam" id="PF00561"/>
    </source>
</evidence>
<dbReference type="InterPro" id="IPR053145">
    <property type="entry name" value="AB_hydrolase_Est10"/>
</dbReference>
<organism evidence="2 3">
    <name type="scientific">Candidatus Pedobacter colombiensis</name>
    <dbReference type="NCBI Taxonomy" id="3121371"/>
    <lineage>
        <taxon>Bacteria</taxon>
        <taxon>Pseudomonadati</taxon>
        <taxon>Bacteroidota</taxon>
        <taxon>Sphingobacteriia</taxon>
        <taxon>Sphingobacteriales</taxon>
        <taxon>Sphingobacteriaceae</taxon>
        <taxon>Pedobacter</taxon>
    </lineage>
</organism>
<keyword evidence="2" id="KW-0378">Hydrolase</keyword>
<dbReference type="InterPro" id="IPR029058">
    <property type="entry name" value="AB_hydrolase_fold"/>
</dbReference>
<name>A0AAJ5WA84_9SPHI</name>
<proteinExistence type="predicted"/>
<protein>
    <submittedName>
        <fullName evidence="2">Alpha/beta fold hydrolase</fullName>
    </submittedName>
</protein>
<accession>A0AAJ5WA84</accession>
<dbReference type="PANTHER" id="PTHR43265:SF1">
    <property type="entry name" value="ESTERASE ESTD"/>
    <property type="match status" value="1"/>
</dbReference>
<dbReference type="AlphaFoldDB" id="A0AAJ5WA84"/>
<dbReference type="Pfam" id="PF00561">
    <property type="entry name" value="Abhydrolase_1"/>
    <property type="match status" value="1"/>
</dbReference>
<reference evidence="2" key="1">
    <citation type="submission" date="2023-03" db="EMBL/GenBank/DDBJ databases">
        <title>Andean soil-derived lignocellulolytic bacterial consortium as a source of novel taxa and putative plastic-active enzymes.</title>
        <authorList>
            <person name="Diaz-Garcia L."/>
            <person name="Chuvochina M."/>
            <person name="Feuerriegel G."/>
            <person name="Bunk B."/>
            <person name="Sproer C."/>
            <person name="Streit W.R."/>
            <person name="Rodriguez L.M."/>
            <person name="Overmann J."/>
            <person name="Jimenez D.J."/>
        </authorList>
    </citation>
    <scope>NUCLEOTIDE SEQUENCE</scope>
    <source>
        <strain evidence="2">MAG 3858</strain>
    </source>
</reference>
<dbReference type="GO" id="GO:0052689">
    <property type="term" value="F:carboxylic ester hydrolase activity"/>
    <property type="evidence" value="ECO:0007669"/>
    <property type="project" value="TreeGrafter"/>
</dbReference>
<dbReference type="InterPro" id="IPR000073">
    <property type="entry name" value="AB_hydrolase_1"/>
</dbReference>
<gene>
    <name evidence="2" type="ORF">P0Y49_07100</name>
</gene>
<evidence type="ECO:0000313" key="2">
    <source>
        <dbReference type="EMBL" id="WEK20902.1"/>
    </source>
</evidence>
<dbReference type="EMBL" id="CP119313">
    <property type="protein sequence ID" value="WEK20902.1"/>
    <property type="molecule type" value="Genomic_DNA"/>
</dbReference>
<dbReference type="Gene3D" id="3.40.50.1820">
    <property type="entry name" value="alpha/beta hydrolase"/>
    <property type="match status" value="1"/>
</dbReference>
<dbReference type="PANTHER" id="PTHR43265">
    <property type="entry name" value="ESTERASE ESTD"/>
    <property type="match status" value="1"/>
</dbReference>
<dbReference type="Proteomes" id="UP001214530">
    <property type="component" value="Chromosome"/>
</dbReference>
<feature type="domain" description="AB hydrolase-1" evidence="1">
    <location>
        <begin position="130"/>
        <end position="402"/>
    </location>
</feature>
<evidence type="ECO:0000313" key="3">
    <source>
        <dbReference type="Proteomes" id="UP001214530"/>
    </source>
</evidence>
<sequence>MRFILKVSQDSLSKRTTAVFDSPDQGAFGLGISKLTITNDSLLAYSAVLKGDFKGKFNADKSELSGKWGQIGKEFDLSFKRVPNQGPLKRPQTPKASFPYSEEKVIYLNMDKTIQYGATLTVPPSVKGAPVVILITGSGQEDRDETLFGHKPFWVMADHLSRNGIAVLRVDDRGIGQTTGNVSDATSADFAKDVLVGVDYLKSRKDLDLGKIGLIGHSEGGVIAPLAANRSKDIKFIVSLAGVGVKGADLVKRQSRDAYAQIGLNKIEQELADSFTKMMIQLASLNISEGERKNMFKKSMAEWLKQQPDSFLVKLGFKGPNGDDNIRKSAGMFFSPWMRYFVKYDPAPVLSKIQIPFLALNGGKDVQVSAKENLAAFDQLLKQGGNKDVKVVLLPNLNHFFQNAETGKGSEYAIIEETISPEVLDIMTNWILKIK</sequence>
<dbReference type="SUPFAM" id="SSF53474">
    <property type="entry name" value="alpha/beta-Hydrolases"/>
    <property type="match status" value="1"/>
</dbReference>